<dbReference type="KEGG" id="slr:L21SP2_0616"/>
<dbReference type="eggNOG" id="COG0579">
    <property type="taxonomic scope" value="Bacteria"/>
</dbReference>
<dbReference type="STRING" id="1307761.L21SP2_0616"/>
<accession>V5WEK5</accession>
<evidence type="ECO:0000256" key="1">
    <source>
        <dbReference type="SAM" id="MobiDB-lite"/>
    </source>
</evidence>
<dbReference type="PATRIC" id="fig|1307761.3.peg.616"/>
<dbReference type="EMBL" id="CP006939">
    <property type="protein sequence ID" value="AHC14045.1"/>
    <property type="molecule type" value="Genomic_DNA"/>
</dbReference>
<proteinExistence type="predicted"/>
<sequence>MNKKDHYDIAIIGAGIAGTALAYKLASYSVKVLLLERSEDVGGGATKANSGIVHGGYAAKHGTLKSRLSLAGNIQFDDLSEQLGFPFNRCGSYVLAFNEEEEETLSQIRNNGRLNGVEGLEIIPGKELRRREHRISEEAAAALYSPGAGIVSPYEAAIAFAETAVKEGTDLCLHSEVQNIEQTGDGFSIGTSAGQFRASVVINAAGVFSGEISRMFGEENVEIIPKKGQYVVFQRGASRGLSSVIFQCPTPASKGILVTPTTWGNLLVGPDAQEIDDPLDRSTDFESIRHIIRTGLRSVPDINLNHAIRTYSGIRPMPANRDFIIRKGAVPGSYQAAGIESPGLTAAPAIADMLIEMLKEDGVISAGASSPPERREPITMPGPLQPFQDIKEQVNYDPGNPQRIVCRCEQVREATIMDALSRPIPVDSMDAVKRRTRAGMGGCQGAFCGPRVKKILEEHLEAKHSASGEPISAHKSDPELLKQIRKMNS</sequence>
<dbReference type="CDD" id="cd19946">
    <property type="entry name" value="GlpA-like_Fer2_BFD-like"/>
    <property type="match status" value="1"/>
</dbReference>
<feature type="region of interest" description="Disordered" evidence="1">
    <location>
        <begin position="463"/>
        <end position="489"/>
    </location>
</feature>
<dbReference type="Pfam" id="PF01266">
    <property type="entry name" value="DAO"/>
    <property type="match status" value="1"/>
</dbReference>
<dbReference type="InterPro" id="IPR041854">
    <property type="entry name" value="BFD-like_2Fe2S-bd_dom_sf"/>
</dbReference>
<dbReference type="GO" id="GO:0004368">
    <property type="term" value="F:glycerol-3-phosphate dehydrogenase (quinone) activity"/>
    <property type="evidence" value="ECO:0007669"/>
    <property type="project" value="UniProtKB-EC"/>
</dbReference>
<dbReference type="SUPFAM" id="SSF54373">
    <property type="entry name" value="FAD-linked reductases, C-terminal domain"/>
    <property type="match status" value="1"/>
</dbReference>
<dbReference type="RefSeq" id="WP_024266977.1">
    <property type="nucleotide sequence ID" value="NC_023035.1"/>
</dbReference>
<keyword evidence="4" id="KW-0560">Oxidoreductase</keyword>
<reference evidence="4 5" key="1">
    <citation type="journal article" date="2015" name="Stand. Genomic Sci.">
        <title>Complete genome sequence and description of Salinispira pacifica gen. nov., sp. nov., a novel spirochaete isolated form a hypersaline microbial mat.</title>
        <authorList>
            <person name="Ben Hania W."/>
            <person name="Joseph M."/>
            <person name="Schumann P."/>
            <person name="Bunk B."/>
            <person name="Fiebig A."/>
            <person name="Sproer C."/>
            <person name="Klenk H.P."/>
            <person name="Fardeau M.L."/>
            <person name="Spring S."/>
        </authorList>
    </citation>
    <scope>NUCLEOTIDE SEQUENCE [LARGE SCALE GENOMIC DNA]</scope>
    <source>
        <strain evidence="4 5">L21-RPul-D2</strain>
    </source>
</reference>
<dbReference type="InterPro" id="IPR052745">
    <property type="entry name" value="G3P_Oxidase/Oxidoreductase"/>
</dbReference>
<dbReference type="SUPFAM" id="SSF51905">
    <property type="entry name" value="FAD/NAD(P)-binding domain"/>
    <property type="match status" value="1"/>
</dbReference>
<keyword evidence="5" id="KW-1185">Reference proteome</keyword>
<dbReference type="InterPro" id="IPR007419">
    <property type="entry name" value="BFD-like_2Fe2S-bd_dom"/>
</dbReference>
<name>V5WEK5_9SPIO</name>
<dbReference type="PANTHER" id="PTHR42720:SF1">
    <property type="entry name" value="GLYCEROL 3-PHOSPHATE OXIDASE"/>
    <property type="match status" value="1"/>
</dbReference>
<feature type="domain" description="BFD-like [2Fe-2S]-binding" evidence="3">
    <location>
        <begin position="404"/>
        <end position="458"/>
    </location>
</feature>
<dbReference type="Gene3D" id="1.10.10.1100">
    <property type="entry name" value="BFD-like [2Fe-2S]-binding domain"/>
    <property type="match status" value="1"/>
</dbReference>
<feature type="compositionally biased region" description="Basic and acidic residues" evidence="1">
    <location>
        <begin position="463"/>
        <end position="482"/>
    </location>
</feature>
<evidence type="ECO:0000259" key="2">
    <source>
        <dbReference type="Pfam" id="PF01266"/>
    </source>
</evidence>
<dbReference type="InterPro" id="IPR036188">
    <property type="entry name" value="FAD/NAD-bd_sf"/>
</dbReference>
<dbReference type="Gene3D" id="3.50.50.60">
    <property type="entry name" value="FAD/NAD(P)-binding domain"/>
    <property type="match status" value="1"/>
</dbReference>
<dbReference type="InterPro" id="IPR006076">
    <property type="entry name" value="FAD-dep_OxRdtase"/>
</dbReference>
<dbReference type="PANTHER" id="PTHR42720">
    <property type="entry name" value="GLYCEROL-3-PHOSPHATE DEHYDROGENASE"/>
    <property type="match status" value="1"/>
</dbReference>
<dbReference type="EC" id="1.1.5.3" evidence="4"/>
<evidence type="ECO:0000259" key="3">
    <source>
        <dbReference type="Pfam" id="PF04324"/>
    </source>
</evidence>
<dbReference type="OrthoDB" id="9801699at2"/>
<feature type="domain" description="FAD dependent oxidoreductase" evidence="2">
    <location>
        <begin position="8"/>
        <end position="357"/>
    </location>
</feature>
<dbReference type="Gene3D" id="3.30.9.10">
    <property type="entry name" value="D-Amino Acid Oxidase, subunit A, domain 2"/>
    <property type="match status" value="1"/>
</dbReference>
<evidence type="ECO:0000313" key="5">
    <source>
        <dbReference type="Proteomes" id="UP000018680"/>
    </source>
</evidence>
<dbReference type="Pfam" id="PF04324">
    <property type="entry name" value="Fer2_BFD"/>
    <property type="match status" value="1"/>
</dbReference>
<gene>
    <name evidence="4" type="ORF">L21SP2_0616</name>
</gene>
<dbReference type="AlphaFoldDB" id="V5WEK5"/>
<dbReference type="Proteomes" id="UP000018680">
    <property type="component" value="Chromosome"/>
</dbReference>
<dbReference type="HOGENOM" id="CLU_024775_3_1_12"/>
<evidence type="ECO:0000313" key="4">
    <source>
        <dbReference type="EMBL" id="AHC14045.1"/>
    </source>
</evidence>
<protein>
    <submittedName>
        <fullName evidence="4">Glycerol-3-phosphate dehydrogenase</fullName>
        <ecNumber evidence="4">1.1.5.3</ecNumber>
    </submittedName>
</protein>
<organism evidence="4 5">
    <name type="scientific">Salinispira pacifica</name>
    <dbReference type="NCBI Taxonomy" id="1307761"/>
    <lineage>
        <taxon>Bacteria</taxon>
        <taxon>Pseudomonadati</taxon>
        <taxon>Spirochaetota</taxon>
        <taxon>Spirochaetia</taxon>
        <taxon>Spirochaetales</taxon>
        <taxon>Spirochaetaceae</taxon>
        <taxon>Salinispira</taxon>
    </lineage>
</organism>